<dbReference type="AlphaFoldDB" id="A5G8S3"/>
<keyword evidence="4 6" id="KW-0238">DNA-binding</keyword>
<dbReference type="Gene3D" id="1.10.601.10">
    <property type="entry name" value="RNA Polymerase Primary Sigma Factor"/>
    <property type="match status" value="1"/>
</dbReference>
<dbReference type="SUPFAM" id="SSF88946">
    <property type="entry name" value="Sigma2 domain of RNA polymerase sigma factors"/>
    <property type="match status" value="1"/>
</dbReference>
<dbReference type="Proteomes" id="UP000006695">
    <property type="component" value="Chromosome"/>
</dbReference>
<comment type="subunit">
    <text evidence="6">Interacts transiently with the RNA polymerase catalytic core.</text>
</comment>
<dbReference type="InterPro" id="IPR036388">
    <property type="entry name" value="WH-like_DNA-bd_sf"/>
</dbReference>
<comment type="subcellular location">
    <subcellularLocation>
        <location evidence="6">Cytoplasm</location>
    </subcellularLocation>
</comment>
<dbReference type="InterPro" id="IPR007624">
    <property type="entry name" value="RNA_pol_sigma70_r3"/>
</dbReference>
<dbReference type="Gene3D" id="1.10.220.120">
    <property type="entry name" value="Sigma-70 factor, region 1.1"/>
    <property type="match status" value="1"/>
</dbReference>
<evidence type="ECO:0000256" key="4">
    <source>
        <dbReference type="ARBA" id="ARBA00023125"/>
    </source>
</evidence>
<feature type="domain" description="RNA polymerase sigma-70" evidence="9">
    <location>
        <begin position="546"/>
        <end position="572"/>
    </location>
</feature>
<accession>A5G8S3</accession>
<proteinExistence type="inferred from homology"/>
<dbReference type="InterPro" id="IPR028630">
    <property type="entry name" value="Sigma70_RpoD"/>
</dbReference>
<dbReference type="Pfam" id="PF04542">
    <property type="entry name" value="Sigma70_r2"/>
    <property type="match status" value="1"/>
</dbReference>
<dbReference type="Gene3D" id="1.10.10.10">
    <property type="entry name" value="Winged helix-like DNA-binding domain superfamily/Winged helix DNA-binding domain"/>
    <property type="match status" value="2"/>
</dbReference>
<dbReference type="FunFam" id="1.10.10.10:FF:000002">
    <property type="entry name" value="RNA polymerase sigma factor SigA"/>
    <property type="match status" value="1"/>
</dbReference>
<keyword evidence="3 6" id="KW-0731">Sigma factor</keyword>
<dbReference type="SUPFAM" id="SSF88659">
    <property type="entry name" value="Sigma3 and sigma4 domains of RNA polymerase sigma factors"/>
    <property type="match status" value="2"/>
</dbReference>
<dbReference type="NCBIfam" id="NF004208">
    <property type="entry name" value="PRK05658.1"/>
    <property type="match status" value="1"/>
</dbReference>
<dbReference type="GO" id="GO:0016987">
    <property type="term" value="F:sigma factor activity"/>
    <property type="evidence" value="ECO:0007669"/>
    <property type="project" value="UniProtKB-UniRule"/>
</dbReference>
<evidence type="ECO:0000313" key="11">
    <source>
        <dbReference type="Proteomes" id="UP000006695"/>
    </source>
</evidence>
<keyword evidence="1 6" id="KW-0963">Cytoplasm</keyword>
<evidence type="ECO:0000259" key="8">
    <source>
        <dbReference type="PROSITE" id="PS00715"/>
    </source>
</evidence>
<dbReference type="PANTHER" id="PTHR30603:SF60">
    <property type="entry name" value="RNA POLYMERASE SIGMA FACTOR RPOD"/>
    <property type="match status" value="1"/>
</dbReference>
<dbReference type="PROSITE" id="PS00716">
    <property type="entry name" value="SIGMA70_2"/>
    <property type="match status" value="1"/>
</dbReference>
<evidence type="ECO:0000256" key="6">
    <source>
        <dbReference type="HAMAP-Rule" id="MF_00963"/>
    </source>
</evidence>
<feature type="region of interest" description="Sigma-70 factor domain-4" evidence="6">
    <location>
        <begin position="521"/>
        <end position="574"/>
    </location>
</feature>
<evidence type="ECO:0000256" key="7">
    <source>
        <dbReference type="SAM" id="Coils"/>
    </source>
</evidence>
<dbReference type="PANTHER" id="PTHR30603">
    <property type="entry name" value="RNA POLYMERASE SIGMA FACTOR RPO"/>
    <property type="match status" value="1"/>
</dbReference>
<dbReference type="GO" id="GO:0006352">
    <property type="term" value="P:DNA-templated transcription initiation"/>
    <property type="evidence" value="ECO:0007669"/>
    <property type="project" value="UniProtKB-UniRule"/>
</dbReference>
<dbReference type="InterPro" id="IPR009042">
    <property type="entry name" value="RNA_pol_sigma70_r1_2"/>
</dbReference>
<evidence type="ECO:0000256" key="3">
    <source>
        <dbReference type="ARBA" id="ARBA00023082"/>
    </source>
</evidence>
<keyword evidence="7" id="KW-0175">Coiled coil</keyword>
<dbReference type="InterPro" id="IPR000943">
    <property type="entry name" value="RNA_pol_sigma70"/>
</dbReference>
<evidence type="ECO:0000313" key="10">
    <source>
        <dbReference type="EMBL" id="ABQ28191.1"/>
    </source>
</evidence>
<dbReference type="Pfam" id="PF00140">
    <property type="entry name" value="Sigma70_r1_2"/>
    <property type="match status" value="1"/>
</dbReference>
<keyword evidence="11" id="KW-1185">Reference proteome</keyword>
<dbReference type="Pfam" id="PF04545">
    <property type="entry name" value="Sigma70_r4"/>
    <property type="match status" value="1"/>
</dbReference>
<dbReference type="GO" id="GO:0005737">
    <property type="term" value="C:cytoplasm"/>
    <property type="evidence" value="ECO:0007669"/>
    <property type="project" value="UniProtKB-SubCell"/>
</dbReference>
<evidence type="ECO:0000256" key="1">
    <source>
        <dbReference type="ARBA" id="ARBA00022490"/>
    </source>
</evidence>
<dbReference type="NCBIfam" id="TIGR02393">
    <property type="entry name" value="RpoD_Cterm"/>
    <property type="match status" value="1"/>
</dbReference>
<dbReference type="OrthoDB" id="9809557at2"/>
<feature type="domain" description="RNA polymerase sigma-70" evidence="8">
    <location>
        <begin position="377"/>
        <end position="390"/>
    </location>
</feature>
<dbReference type="PRINTS" id="PR00046">
    <property type="entry name" value="SIGMA70FCT"/>
</dbReference>
<dbReference type="HOGENOM" id="CLU_014793_7_2_7"/>
<keyword evidence="5 6" id="KW-0804">Transcription</keyword>
<dbReference type="InterPro" id="IPR013324">
    <property type="entry name" value="RNA_pol_sigma_r3/r4-like"/>
</dbReference>
<dbReference type="GO" id="GO:0003677">
    <property type="term" value="F:DNA binding"/>
    <property type="evidence" value="ECO:0007669"/>
    <property type="project" value="UniProtKB-UniRule"/>
</dbReference>
<sequence length="586" mass="66907">MAKKNMDEVKQLIDLGKEKGFLTYEEVNDLLPPDIVSSEQIDDVMSMFGDMDIEIVDSAQKVKIPKVKLDLEDEEELEGEQEEVEFEPGTLGRTSDPVRMYLREMGSVSLLTREGEVEIAKRIEVGERDVASVILNTPITVKEVISLGDKLRKLQIAAIEISKEVEEEELEEGEEDVQATRLLTVIDEIRADDTRMEELHAALEQETVTKSERENILAEQQELKAKMADLLKSLRLKDRHIEKISQRLKELSWKVDKVMQEIADLEKEAGVAPADLMPMLDKMHKGADEEKKVLKKLGISLEEAQKLEKRFRNAEKKLKKIEQESGFQATELSTALLAIEEGERKAKLAKSELVEANLRLVVSIAKKYTNRGLQFLDLIQEGNIGLMKAVDKFEYQRGYKFSTYATWWIRQAITRAIADQARTIRIPVHMIETINKLIRTSRQLVQEIGREPSPEEIAERMSLPLDKVRKVLKIAKEPISLETPIGEEEDSHLGDFIEDKGVVSPLEAVIKANLSEQTSRVLSTLTPREEKVLRMRFGIGEKSDHTLEEVGQDFEVTRERIRQIEAKALRKLRHPSRAKKLKSFVE</sequence>
<dbReference type="FunFam" id="1.10.10.10:FF:000004">
    <property type="entry name" value="RNA polymerase sigma factor SigA"/>
    <property type="match status" value="1"/>
</dbReference>
<feature type="coiled-coil region" evidence="7">
    <location>
        <begin position="151"/>
        <end position="268"/>
    </location>
</feature>
<reference evidence="10 11" key="1">
    <citation type="submission" date="2007-05" db="EMBL/GenBank/DDBJ databases">
        <title>Complete sequence of Geobacter uraniireducens Rf4.</title>
        <authorList>
            <consortium name="US DOE Joint Genome Institute"/>
            <person name="Copeland A."/>
            <person name="Lucas S."/>
            <person name="Lapidus A."/>
            <person name="Barry K."/>
            <person name="Detter J.C."/>
            <person name="Glavina del Rio T."/>
            <person name="Hammon N."/>
            <person name="Israni S."/>
            <person name="Dalin E."/>
            <person name="Tice H."/>
            <person name="Pitluck S."/>
            <person name="Chertkov O."/>
            <person name="Brettin T."/>
            <person name="Bruce D."/>
            <person name="Han C."/>
            <person name="Schmutz J."/>
            <person name="Larimer F."/>
            <person name="Land M."/>
            <person name="Hauser L."/>
            <person name="Kyrpides N."/>
            <person name="Mikhailova N."/>
            <person name="Shelobolina E."/>
            <person name="Aklujkar M."/>
            <person name="Lovley D."/>
            <person name="Richardson P."/>
        </authorList>
    </citation>
    <scope>NUCLEOTIDE SEQUENCE [LARGE SCALE GENOMIC DNA]</scope>
    <source>
        <strain evidence="10 11">Rf4</strain>
    </source>
</reference>
<dbReference type="InterPro" id="IPR013325">
    <property type="entry name" value="RNA_pol_sigma_r2"/>
</dbReference>
<dbReference type="Pfam" id="PF04539">
    <property type="entry name" value="Sigma70_r3"/>
    <property type="match status" value="1"/>
</dbReference>
<feature type="region of interest" description="Sigma-70 factor domain-2" evidence="6">
    <location>
        <begin position="353"/>
        <end position="423"/>
    </location>
</feature>
<dbReference type="Pfam" id="PF03979">
    <property type="entry name" value="Sigma70_r1_1"/>
    <property type="match status" value="1"/>
</dbReference>
<evidence type="ECO:0000256" key="2">
    <source>
        <dbReference type="ARBA" id="ARBA00023015"/>
    </source>
</evidence>
<dbReference type="EMBL" id="CP000698">
    <property type="protein sequence ID" value="ABQ28191.1"/>
    <property type="molecule type" value="Genomic_DNA"/>
</dbReference>
<feature type="short sequence motif" description="Interaction with polymerase core subunit RpoC" evidence="6">
    <location>
        <begin position="377"/>
        <end position="380"/>
    </location>
</feature>
<dbReference type="FunFam" id="1.10.601.10:FF:000001">
    <property type="entry name" value="RNA polymerase sigma factor SigA"/>
    <property type="match status" value="1"/>
</dbReference>
<evidence type="ECO:0000256" key="5">
    <source>
        <dbReference type="ARBA" id="ARBA00023163"/>
    </source>
</evidence>
<feature type="DNA-binding region" description="H-T-H motif" evidence="6">
    <location>
        <begin position="547"/>
        <end position="566"/>
    </location>
</feature>
<comment type="function">
    <text evidence="6">Sigma factors are initiation factors that promote the attachment of RNA polymerase to specific initiation sites and are then released. This sigma factor is the primary sigma factor during exponential growth.</text>
</comment>
<dbReference type="PROSITE" id="PS00715">
    <property type="entry name" value="SIGMA70_1"/>
    <property type="match status" value="1"/>
</dbReference>
<evidence type="ECO:0000259" key="9">
    <source>
        <dbReference type="PROSITE" id="PS00716"/>
    </source>
</evidence>
<gene>
    <name evidence="6" type="primary">sigA</name>
    <name evidence="10" type="ordered locus">Gura_4047</name>
</gene>
<dbReference type="FunFam" id="1.10.220.120:FF:000001">
    <property type="entry name" value="RNA polymerase sigma factor RpoD"/>
    <property type="match status" value="1"/>
</dbReference>
<dbReference type="InterPro" id="IPR012760">
    <property type="entry name" value="RNA_pol_sigma_RpoD_C"/>
</dbReference>
<dbReference type="KEGG" id="gur:Gura_4047"/>
<dbReference type="InterPro" id="IPR007127">
    <property type="entry name" value="RNA_pol_sigma_70_r1_1"/>
</dbReference>
<dbReference type="InterPro" id="IPR042189">
    <property type="entry name" value="RNA_pol_sigma_70_r1_1_sf"/>
</dbReference>
<comment type="similarity">
    <text evidence="6">Belongs to the sigma-70 factor family. RpoD/SigA subfamily.</text>
</comment>
<dbReference type="InterPro" id="IPR007627">
    <property type="entry name" value="RNA_pol_sigma70_r2"/>
</dbReference>
<dbReference type="HAMAP" id="MF_00963">
    <property type="entry name" value="Sigma70_RpoD_SigA"/>
    <property type="match status" value="1"/>
</dbReference>
<feature type="coiled-coil region" evidence="7">
    <location>
        <begin position="297"/>
        <end position="359"/>
    </location>
</feature>
<feature type="region of interest" description="Sigma-70 factor domain-3" evidence="6">
    <location>
        <begin position="432"/>
        <end position="508"/>
    </location>
</feature>
<keyword evidence="2 6" id="KW-0805">Transcription regulation</keyword>
<dbReference type="STRING" id="351605.Gura_4047"/>
<dbReference type="InterPro" id="IPR014284">
    <property type="entry name" value="RNA_pol_sigma-70_dom"/>
</dbReference>
<protein>
    <recommendedName>
        <fullName evidence="6">RNA polymerase sigma factor SigA</fullName>
    </recommendedName>
</protein>
<organism evidence="10 11">
    <name type="scientific">Geotalea uraniireducens (strain Rf4)</name>
    <name type="common">Geobacter uraniireducens</name>
    <dbReference type="NCBI Taxonomy" id="351605"/>
    <lineage>
        <taxon>Bacteria</taxon>
        <taxon>Pseudomonadati</taxon>
        <taxon>Thermodesulfobacteriota</taxon>
        <taxon>Desulfuromonadia</taxon>
        <taxon>Geobacterales</taxon>
        <taxon>Geobacteraceae</taxon>
        <taxon>Geotalea</taxon>
    </lineage>
</organism>
<dbReference type="CDD" id="cd06171">
    <property type="entry name" value="Sigma70_r4"/>
    <property type="match status" value="1"/>
</dbReference>
<name>A5G8S3_GEOUR</name>
<dbReference type="NCBIfam" id="TIGR02937">
    <property type="entry name" value="sigma70-ECF"/>
    <property type="match status" value="1"/>
</dbReference>
<dbReference type="InterPro" id="IPR050239">
    <property type="entry name" value="Sigma-70_RNA_pol_init_factors"/>
</dbReference>
<dbReference type="RefSeq" id="WP_011940828.1">
    <property type="nucleotide sequence ID" value="NC_009483.1"/>
</dbReference>
<dbReference type="InterPro" id="IPR007630">
    <property type="entry name" value="RNA_pol_sigma70_r4"/>
</dbReference>